<feature type="compositionally biased region" description="Basic and acidic residues" evidence="2">
    <location>
        <begin position="51"/>
        <end position="64"/>
    </location>
</feature>
<organism evidence="3 4">
    <name type="scientific">Zymoseptoria tritici ST99CH_1A5</name>
    <dbReference type="NCBI Taxonomy" id="1276529"/>
    <lineage>
        <taxon>Eukaryota</taxon>
        <taxon>Fungi</taxon>
        <taxon>Dikarya</taxon>
        <taxon>Ascomycota</taxon>
        <taxon>Pezizomycotina</taxon>
        <taxon>Dothideomycetes</taxon>
        <taxon>Dothideomycetidae</taxon>
        <taxon>Mycosphaerellales</taxon>
        <taxon>Mycosphaerellaceae</taxon>
        <taxon>Zymoseptoria</taxon>
    </lineage>
</organism>
<dbReference type="AlphaFoldDB" id="A0A1Y6M383"/>
<evidence type="ECO:0000313" key="4">
    <source>
        <dbReference type="Proteomes" id="UP000215453"/>
    </source>
</evidence>
<feature type="compositionally biased region" description="Polar residues" evidence="2">
    <location>
        <begin position="150"/>
        <end position="159"/>
    </location>
</feature>
<protein>
    <submittedName>
        <fullName evidence="3">Uncharacterized protein</fullName>
    </submittedName>
</protein>
<proteinExistence type="predicted"/>
<feature type="region of interest" description="Disordered" evidence="2">
    <location>
        <begin position="51"/>
        <end position="70"/>
    </location>
</feature>
<feature type="region of interest" description="Disordered" evidence="2">
    <location>
        <begin position="115"/>
        <end position="159"/>
    </location>
</feature>
<name>A0A1Y6M383_ZYMTR</name>
<sequence>MALLHPPTSPASLLWAHQLKREHGYLLERMQKLEAEIARVDSRNKAIEKNASKDDLAAAERTDSHNAQTPKSFQQGLDFRASQMPPQDQSTVNDTCFSAFSEVPDMTVFAKIGQSATKTLRTPGHESSRKRPSLSRSPSPTPRRMKTPGHGSQMNNNGTTSFLIDFTQQMEGVNTYRQHSPVDGAFLANEGAGHDFAIRGAAADGHSIRTASLAVEPASLVAEQENFAIKGAAVQLSKASSPVMSAELYLPKLRTNVSPQDIQQLYSRLRHTTCHKLQLLPHHIQCLEYDLHRQHSRSVQASQRPTTNSTISEA</sequence>
<evidence type="ECO:0000256" key="2">
    <source>
        <dbReference type="SAM" id="MobiDB-lite"/>
    </source>
</evidence>
<accession>A0A1Y6M383</accession>
<reference evidence="3 4" key="1">
    <citation type="submission" date="2016-10" db="EMBL/GenBank/DDBJ databases">
        <authorList>
            <person name="Varghese N."/>
        </authorList>
    </citation>
    <scope>NUCLEOTIDE SEQUENCE [LARGE SCALE GENOMIC DNA]</scope>
</reference>
<evidence type="ECO:0000256" key="1">
    <source>
        <dbReference type="SAM" id="Coils"/>
    </source>
</evidence>
<dbReference type="EMBL" id="LT882690">
    <property type="protein sequence ID" value="SMY30208.1"/>
    <property type="molecule type" value="Genomic_DNA"/>
</dbReference>
<keyword evidence="1" id="KW-0175">Coiled coil</keyword>
<dbReference type="Proteomes" id="UP000215453">
    <property type="component" value="Chromosome 15"/>
</dbReference>
<gene>
    <name evidence="3" type="ORF">ZT1A5_G11658</name>
</gene>
<evidence type="ECO:0000313" key="3">
    <source>
        <dbReference type="EMBL" id="SMY30208.1"/>
    </source>
</evidence>
<feature type="coiled-coil region" evidence="1">
    <location>
        <begin position="16"/>
        <end position="50"/>
    </location>
</feature>